<comment type="caution">
    <text evidence="2">The sequence shown here is derived from an EMBL/GenBank/DDBJ whole genome shotgun (WGS) entry which is preliminary data.</text>
</comment>
<feature type="compositionally biased region" description="Low complexity" evidence="1">
    <location>
        <begin position="84"/>
        <end position="94"/>
    </location>
</feature>
<feature type="compositionally biased region" description="Basic and acidic residues" evidence="1">
    <location>
        <begin position="55"/>
        <end position="68"/>
    </location>
</feature>
<keyword evidence="3" id="KW-1185">Reference proteome</keyword>
<evidence type="ECO:0000313" key="3">
    <source>
        <dbReference type="Proteomes" id="UP001189429"/>
    </source>
</evidence>
<dbReference type="EMBL" id="CAUYUJ010007160">
    <property type="protein sequence ID" value="CAK0819741.1"/>
    <property type="molecule type" value="Genomic_DNA"/>
</dbReference>
<accession>A0ABN9RLD8</accession>
<proteinExistence type="predicted"/>
<feature type="region of interest" description="Disordered" evidence="1">
    <location>
        <begin position="1"/>
        <end position="94"/>
    </location>
</feature>
<feature type="compositionally biased region" description="Basic and acidic residues" evidence="1">
    <location>
        <begin position="8"/>
        <end position="26"/>
    </location>
</feature>
<sequence length="132" mass="13142">MATAAEARAAEARAAEARSAEARATEPRAPPQAAAAPGKQDRGGRARAGRGGGLRHHDADAAGRRGEHATAGGAGCARSGEGPGAPCADGPPAVAEGGPAPFPYNVEFRSENILMSEIEETGAGHSTTWCCA</sequence>
<reference evidence="2" key="1">
    <citation type="submission" date="2023-10" db="EMBL/GenBank/DDBJ databases">
        <authorList>
            <person name="Chen Y."/>
            <person name="Shah S."/>
            <person name="Dougan E. K."/>
            <person name="Thang M."/>
            <person name="Chan C."/>
        </authorList>
    </citation>
    <scope>NUCLEOTIDE SEQUENCE [LARGE SCALE GENOMIC DNA]</scope>
</reference>
<dbReference type="Proteomes" id="UP001189429">
    <property type="component" value="Unassembled WGS sequence"/>
</dbReference>
<gene>
    <name evidence="2" type="ORF">PCOR1329_LOCUS21673</name>
</gene>
<name>A0ABN9RLD8_9DINO</name>
<protein>
    <submittedName>
        <fullName evidence="2">Uncharacterized protein</fullName>
    </submittedName>
</protein>
<organism evidence="2 3">
    <name type="scientific">Prorocentrum cordatum</name>
    <dbReference type="NCBI Taxonomy" id="2364126"/>
    <lineage>
        <taxon>Eukaryota</taxon>
        <taxon>Sar</taxon>
        <taxon>Alveolata</taxon>
        <taxon>Dinophyceae</taxon>
        <taxon>Prorocentrales</taxon>
        <taxon>Prorocentraceae</taxon>
        <taxon>Prorocentrum</taxon>
    </lineage>
</organism>
<evidence type="ECO:0000313" key="2">
    <source>
        <dbReference type="EMBL" id="CAK0819741.1"/>
    </source>
</evidence>
<evidence type="ECO:0000256" key="1">
    <source>
        <dbReference type="SAM" id="MobiDB-lite"/>
    </source>
</evidence>